<feature type="compositionally biased region" description="Basic and acidic residues" evidence="1">
    <location>
        <begin position="1"/>
        <end position="14"/>
    </location>
</feature>
<proteinExistence type="predicted"/>
<sequence>MKRHESREYSDRIRANNPATSESMARRKPVHGVGVNDADYNVYPTRINGKRPACCPAYQSWVAMLNRVASAKYHKRWPTYSSVSICEDWLRFSSFREWWAEHQVDGWELDKDIISPNARIYSPCSCIYIPGWLNSFTLGSDAARGKYPIGVSLNKRSGLYQSECCHPFGKKECLGYFPSPESAHSAWIARKTEIANELKAKIDAIDPRLHAGVLMIINGRSHEIS</sequence>
<evidence type="ECO:0000313" key="2">
    <source>
        <dbReference type="EMBL" id="AIZ49555.1"/>
    </source>
</evidence>
<reference evidence="2" key="2">
    <citation type="journal article" date="2015" name="Vet. Microbiol.">
        <title>Variants of a genomic island in Aeromonas salmonicida subsp. salmonicida link isolates with their geographical origins.</title>
        <authorList>
            <person name="Emond-Rheault J.G."/>
            <person name="Vincent A.T."/>
            <person name="Trudel M.V."/>
            <person name="Brochu F."/>
            <person name="Boyle B."/>
            <person name="Tanaka K.H."/>
            <person name="Attere S.A."/>
            <person name="Jubinville E."/>
            <person name="Loch T.P."/>
            <person name="Winters A.D."/>
            <person name="Faisal M."/>
            <person name="Frenette M."/>
            <person name="Derome N."/>
            <person name="Charette S.J."/>
        </authorList>
    </citation>
    <scope>NUCLEOTIDE SEQUENCE</scope>
    <source>
        <strain evidence="2">01-B526</strain>
    </source>
</reference>
<dbReference type="EMBL" id="KJ626178">
    <property type="protein sequence ID" value="AIZ49555.1"/>
    <property type="molecule type" value="Genomic_DNA"/>
</dbReference>
<feature type="region of interest" description="Disordered" evidence="1">
    <location>
        <begin position="1"/>
        <end position="28"/>
    </location>
</feature>
<evidence type="ECO:0000256" key="1">
    <source>
        <dbReference type="SAM" id="MobiDB-lite"/>
    </source>
</evidence>
<dbReference type="RefSeq" id="WP_198677965.1">
    <property type="nucleotide sequence ID" value="NZ_CP038102.1"/>
</dbReference>
<protein>
    <submittedName>
        <fullName evidence="2">Putative phage protein</fullName>
    </submittedName>
</protein>
<dbReference type="AlphaFoldDB" id="A0A0A7KXQ2"/>
<name>A0A0A7KXQ2_AERSS</name>
<reference evidence="2" key="1">
    <citation type="submission" date="2014-03" db="EMBL/GenBank/DDBJ databases">
        <authorList>
            <person name="Emond-Rheault J.-G."/>
            <person name="Trudel M.V."/>
            <person name="Vincent A.T."/>
            <person name="Brochu F."/>
            <person name="Boyle B."/>
            <person name="Tanaka K.H."/>
            <person name="Attere S.A."/>
            <person name="Jubinville E."/>
            <person name="Frenette M."/>
            <person name="Derome N."/>
            <person name="Charette S.J."/>
        </authorList>
    </citation>
    <scope>NUCLEOTIDE SEQUENCE</scope>
    <source>
        <strain evidence="2">01-B526</strain>
    </source>
</reference>
<accession>A0A0A7KXQ2</accession>
<organism evidence="2">
    <name type="scientific">Aeromonas salmonicida subsp. salmonicida</name>
    <dbReference type="NCBI Taxonomy" id="29491"/>
    <lineage>
        <taxon>Bacteria</taxon>
        <taxon>Pseudomonadati</taxon>
        <taxon>Pseudomonadota</taxon>
        <taxon>Gammaproteobacteria</taxon>
        <taxon>Aeromonadales</taxon>
        <taxon>Aeromonadaceae</taxon>
        <taxon>Aeromonas</taxon>
    </lineage>
</organism>